<dbReference type="SMR" id="A0A3B6NK86"/>
<evidence type="ECO:0000256" key="1">
    <source>
        <dbReference type="ARBA" id="ARBA00022723"/>
    </source>
</evidence>
<dbReference type="InterPro" id="IPR027443">
    <property type="entry name" value="IPNS-like_sf"/>
</dbReference>
<dbReference type="InterPro" id="IPR044861">
    <property type="entry name" value="IPNS-like_FE2OG_OXY"/>
</dbReference>
<dbReference type="Proteomes" id="UP000019116">
    <property type="component" value="Chromosome 6A"/>
</dbReference>
<feature type="compositionally biased region" description="Low complexity" evidence="4">
    <location>
        <begin position="66"/>
        <end position="75"/>
    </location>
</feature>
<dbReference type="Pfam" id="PF03171">
    <property type="entry name" value="2OG-FeII_Oxy"/>
    <property type="match status" value="1"/>
</dbReference>
<evidence type="ECO:0000256" key="4">
    <source>
        <dbReference type="SAM" id="MobiDB-lite"/>
    </source>
</evidence>
<dbReference type="GO" id="GO:0016491">
    <property type="term" value="F:oxidoreductase activity"/>
    <property type="evidence" value="ECO:0007669"/>
    <property type="project" value="UniProtKB-KW"/>
</dbReference>
<dbReference type="Gramene" id="TraesNOR6A03G03274750.1">
    <property type="protein sequence ID" value="TraesNOR6A03G03274750.1.CDS1"/>
    <property type="gene ID" value="TraesNOR6A03G03274750"/>
</dbReference>
<evidence type="ECO:0000256" key="2">
    <source>
        <dbReference type="ARBA" id="ARBA00023004"/>
    </source>
</evidence>
<proteinExistence type="inferred from homology"/>
<dbReference type="OrthoDB" id="406156at2759"/>
<dbReference type="SUPFAM" id="SSF51197">
    <property type="entry name" value="Clavaminate synthase-like"/>
    <property type="match status" value="1"/>
</dbReference>
<dbReference type="Gramene" id="TraesCS6A02G030500.1">
    <property type="protein sequence ID" value="TraesCS6A02G030500.1.cds1"/>
    <property type="gene ID" value="TraesCS6A02G030500"/>
</dbReference>
<feature type="region of interest" description="Disordered" evidence="4">
    <location>
        <begin position="1"/>
        <end position="91"/>
    </location>
</feature>
<evidence type="ECO:0000313" key="7">
    <source>
        <dbReference type="Proteomes" id="UP000019116"/>
    </source>
</evidence>
<reference evidence="6" key="2">
    <citation type="submission" date="2018-10" db="UniProtKB">
        <authorList>
            <consortium name="EnsemblPlants"/>
        </authorList>
    </citation>
    <scope>IDENTIFICATION</scope>
</reference>
<protein>
    <recommendedName>
        <fullName evidence="5">Fe2OG dioxygenase domain-containing protein</fullName>
    </recommendedName>
</protein>
<dbReference type="EnsemblPlants" id="TraesCS6A02G030500.1">
    <property type="protein sequence ID" value="TraesCS6A02G030500.1.cds1"/>
    <property type="gene ID" value="TraesCS6A02G030500"/>
</dbReference>
<dbReference type="GO" id="GO:0046872">
    <property type="term" value="F:metal ion binding"/>
    <property type="evidence" value="ECO:0007669"/>
    <property type="project" value="UniProtKB-KW"/>
</dbReference>
<accession>A0A3B6NK86</accession>
<keyword evidence="3" id="KW-0560">Oxidoreductase</keyword>
<dbReference type="Gene3D" id="2.60.120.330">
    <property type="entry name" value="B-lactam Antibiotic, Isopenicillin N Synthase, Chain"/>
    <property type="match status" value="1"/>
</dbReference>
<dbReference type="AlphaFoldDB" id="A0A3B6NK86"/>
<organism evidence="6">
    <name type="scientific">Triticum aestivum</name>
    <name type="common">Wheat</name>
    <dbReference type="NCBI Taxonomy" id="4565"/>
    <lineage>
        <taxon>Eukaryota</taxon>
        <taxon>Viridiplantae</taxon>
        <taxon>Streptophyta</taxon>
        <taxon>Embryophyta</taxon>
        <taxon>Tracheophyta</taxon>
        <taxon>Spermatophyta</taxon>
        <taxon>Magnoliopsida</taxon>
        <taxon>Liliopsida</taxon>
        <taxon>Poales</taxon>
        <taxon>Poaceae</taxon>
        <taxon>BOP clade</taxon>
        <taxon>Pooideae</taxon>
        <taxon>Triticodae</taxon>
        <taxon>Triticeae</taxon>
        <taxon>Triticinae</taxon>
        <taxon>Triticum</taxon>
    </lineage>
</organism>
<evidence type="ECO:0000256" key="3">
    <source>
        <dbReference type="RuleBase" id="RU003682"/>
    </source>
</evidence>
<evidence type="ECO:0000259" key="5">
    <source>
        <dbReference type="PROSITE" id="PS51471"/>
    </source>
</evidence>
<keyword evidence="2 3" id="KW-0408">Iron</keyword>
<dbReference type="InterPro" id="IPR005123">
    <property type="entry name" value="Oxoglu/Fe-dep_dioxygenase_dom"/>
</dbReference>
<dbReference type="Gramene" id="TraesCS6A03G0070000.1">
    <property type="protein sequence ID" value="TraesCS6A03G0070000.1.CDS1"/>
    <property type="gene ID" value="TraesCS6A03G0070000"/>
</dbReference>
<comment type="similarity">
    <text evidence="3">Belongs to the iron/ascorbate-dependent oxidoreductase family.</text>
</comment>
<keyword evidence="1 3" id="KW-0479">Metal-binding</keyword>
<name>A0A3B6NK86_WHEAT</name>
<feature type="domain" description="Fe2OG dioxygenase" evidence="5">
    <location>
        <begin position="186"/>
        <end position="282"/>
    </location>
</feature>
<feature type="compositionally biased region" description="Basic residues" evidence="4">
    <location>
        <begin position="34"/>
        <end position="50"/>
    </location>
</feature>
<dbReference type="PROSITE" id="PS51471">
    <property type="entry name" value="FE2OG_OXY"/>
    <property type="match status" value="1"/>
</dbReference>
<dbReference type="PANTHER" id="PTHR47991">
    <property type="entry name" value="OXOGLUTARATE/IRON-DEPENDENT DIOXYGENASE"/>
    <property type="match status" value="1"/>
</dbReference>
<evidence type="ECO:0000313" key="6">
    <source>
        <dbReference type="EnsemblPlants" id="TraesCS6A02G030500.1.cds1"/>
    </source>
</evidence>
<dbReference type="InterPro" id="IPR050295">
    <property type="entry name" value="Plant_2OG-oxidoreductases"/>
</dbReference>
<reference evidence="6" key="1">
    <citation type="submission" date="2018-08" db="EMBL/GenBank/DDBJ databases">
        <authorList>
            <person name="Rossello M."/>
        </authorList>
    </citation>
    <scope>NUCLEOTIDE SEQUENCE [LARGE SCALE GENOMIC DNA]</scope>
    <source>
        <strain evidence="6">cv. Chinese Spring</strain>
    </source>
</reference>
<sequence length="296" mass="32728">MELLSNALAHHSVPDRYVFPPDKRPVPLSERPQPRRRLPRHRPAPRRPPHLRPSPPPGGRGDRQGRQGVQLLPGGEPRHGGGRGAGAPAEDKLPCCSYDMSKRFRLTSSTSYDHGETRYWRDYIKFPCYPASDENARHWPSKPSNLTPSLVEYSTAVHELAQTILCLIAEGLGLDGSFFTGDLSGGDTHISVNYYPPCPDPTVTMGLLAHCDRHLLTVFSQADVQARHGDRWLLVHPIPSAFVVNFGHQMEIVTNGVLASVEHRSVTNSAVARIGGCRWPHTCTPPMGAASDRRQK</sequence>
<dbReference type="STRING" id="4565.A0A3B6NK86"/>
<keyword evidence="7" id="KW-1185">Reference proteome</keyword>